<comment type="caution">
    <text evidence="2">The sequence shown here is derived from an EMBL/GenBank/DDBJ whole genome shotgun (WGS) entry which is preliminary data.</text>
</comment>
<dbReference type="OrthoDB" id="2844406at2"/>
<feature type="transmembrane region" description="Helical" evidence="1">
    <location>
        <begin position="6"/>
        <end position="24"/>
    </location>
</feature>
<dbReference type="InterPro" id="IPR008972">
    <property type="entry name" value="Cupredoxin"/>
</dbReference>
<gene>
    <name evidence="2" type="ORF">DFP95_101147</name>
</gene>
<feature type="transmembrane region" description="Helical" evidence="1">
    <location>
        <begin position="36"/>
        <end position="58"/>
    </location>
</feature>
<feature type="transmembrane region" description="Helical" evidence="1">
    <location>
        <begin position="64"/>
        <end position="83"/>
    </location>
</feature>
<feature type="transmembrane region" description="Helical" evidence="1">
    <location>
        <begin position="95"/>
        <end position="113"/>
    </location>
</feature>
<feature type="transmembrane region" description="Helical" evidence="1">
    <location>
        <begin position="159"/>
        <end position="183"/>
    </location>
</feature>
<keyword evidence="3" id="KW-1185">Reference proteome</keyword>
<dbReference type="Proteomes" id="UP000256869">
    <property type="component" value="Unassembled WGS sequence"/>
</dbReference>
<keyword evidence="1" id="KW-1133">Transmembrane helix</keyword>
<proteinExistence type="predicted"/>
<reference evidence="2 3" key="1">
    <citation type="submission" date="2018-07" db="EMBL/GenBank/DDBJ databases">
        <title>Genomic Encyclopedia of Type Strains, Phase III (KMG-III): the genomes of soil and plant-associated and newly described type strains.</title>
        <authorList>
            <person name="Whitman W."/>
        </authorList>
    </citation>
    <scope>NUCLEOTIDE SEQUENCE [LARGE SCALE GENOMIC DNA]</scope>
    <source>
        <strain evidence="2 3">CECT 8236</strain>
    </source>
</reference>
<evidence type="ECO:0000256" key="1">
    <source>
        <dbReference type="SAM" id="Phobius"/>
    </source>
</evidence>
<evidence type="ECO:0000313" key="2">
    <source>
        <dbReference type="EMBL" id="RED65659.1"/>
    </source>
</evidence>
<keyword evidence="1" id="KW-0472">Membrane</keyword>
<keyword evidence="1" id="KW-0812">Transmembrane</keyword>
<feature type="transmembrane region" description="Helical" evidence="1">
    <location>
        <begin position="119"/>
        <end position="138"/>
    </location>
</feature>
<organism evidence="2 3">
    <name type="scientific">Cohnella lupini</name>
    <dbReference type="NCBI Taxonomy" id="1294267"/>
    <lineage>
        <taxon>Bacteria</taxon>
        <taxon>Bacillati</taxon>
        <taxon>Bacillota</taxon>
        <taxon>Bacilli</taxon>
        <taxon>Bacillales</taxon>
        <taxon>Paenibacillaceae</taxon>
        <taxon>Cohnella</taxon>
    </lineage>
</organism>
<evidence type="ECO:0008006" key="4">
    <source>
        <dbReference type="Google" id="ProtNLM"/>
    </source>
</evidence>
<evidence type="ECO:0000313" key="3">
    <source>
        <dbReference type="Proteomes" id="UP000256869"/>
    </source>
</evidence>
<dbReference type="Gene3D" id="2.60.40.420">
    <property type="entry name" value="Cupredoxins - blue copper proteins"/>
    <property type="match status" value="1"/>
</dbReference>
<dbReference type="RefSeq" id="WP_115990654.1">
    <property type="nucleotide sequence ID" value="NZ_QRDY01000001.1"/>
</dbReference>
<sequence>MRQFLVPDICTIAIIWLATGYLLFFIQRRKDGMSMVAAKSSVALLNVLAGSAVGMIAVQVFDYRLGPTMTFVLCCAFVMGYLSGRIYGLMLSLQAALLGSAGALAFTVIGLLFFSSDKIAFVVDVLYIVLLALIYKILERQLAKHQQQSRNRKGERPRIRKLSVLLTGILGMVVVVFAFVIVMNQHRISVGQIGLKKTQQAVYDEKNNLQVAEITVNQTGFNPRNTDFATGTMVKAVLRVEPEAGNNLRLISKDLNIDAPLKQGDNLFVFNKPLPGVYRFSLSDGRFEGTFTVK</sequence>
<dbReference type="EMBL" id="QRDY01000001">
    <property type="protein sequence ID" value="RED65659.1"/>
    <property type="molecule type" value="Genomic_DNA"/>
</dbReference>
<name>A0A3D9IVZ1_9BACL</name>
<accession>A0A3D9IVZ1</accession>
<protein>
    <recommendedName>
        <fullName evidence="4">EfeO-type cupredoxin-like domain-containing protein</fullName>
    </recommendedName>
</protein>
<dbReference type="AlphaFoldDB" id="A0A3D9IVZ1"/>